<evidence type="ECO:0000256" key="1">
    <source>
        <dbReference type="SAM" id="MobiDB-lite"/>
    </source>
</evidence>
<evidence type="ECO:0000313" key="3">
    <source>
        <dbReference type="EMBL" id="PKK90643.1"/>
    </source>
</evidence>
<name>A0A2N1PQL8_9BACT</name>
<keyword evidence="2" id="KW-0472">Membrane</keyword>
<gene>
    <name evidence="3" type="ORF">CVV64_09810</name>
</gene>
<dbReference type="AlphaFoldDB" id="A0A2N1PQL8"/>
<accession>A0A2N1PQL8</accession>
<protein>
    <submittedName>
        <fullName evidence="3">Uncharacterized protein</fullName>
    </submittedName>
</protein>
<feature type="transmembrane region" description="Helical" evidence="2">
    <location>
        <begin position="79"/>
        <end position="97"/>
    </location>
</feature>
<dbReference type="Proteomes" id="UP000233256">
    <property type="component" value="Unassembled WGS sequence"/>
</dbReference>
<sequence length="124" mass="13968">MGSENWKVESKKRRRANKSGARVQGSAQTDNNHLRTRLKTSAQVRACHIHWARMAQSRRDTTLTAGGRSEGSERTEGKFYICLYIVLLFFCFLDFGLRTSDFGQSSEFFNTPCSTGGVKIPEAI</sequence>
<comment type="caution">
    <text evidence="3">The sequence shown here is derived from an EMBL/GenBank/DDBJ whole genome shotgun (WGS) entry which is preliminary data.</text>
</comment>
<feature type="region of interest" description="Disordered" evidence="1">
    <location>
        <begin position="1"/>
        <end position="35"/>
    </location>
</feature>
<evidence type="ECO:0000256" key="2">
    <source>
        <dbReference type="SAM" id="Phobius"/>
    </source>
</evidence>
<reference evidence="3 4" key="1">
    <citation type="journal article" date="2017" name="ISME J.">
        <title>Potential for microbial H2 and metal transformations associated with novel bacteria and archaea in deep terrestrial subsurface sediments.</title>
        <authorList>
            <person name="Hernsdorf A.W."/>
            <person name="Amano Y."/>
            <person name="Miyakawa K."/>
            <person name="Ise K."/>
            <person name="Suzuki Y."/>
            <person name="Anantharaman K."/>
            <person name="Probst A."/>
            <person name="Burstein D."/>
            <person name="Thomas B.C."/>
            <person name="Banfield J.F."/>
        </authorList>
    </citation>
    <scope>NUCLEOTIDE SEQUENCE [LARGE SCALE GENOMIC DNA]</scope>
    <source>
        <strain evidence="3">HGW-Wallbacteria-1</strain>
    </source>
</reference>
<proteinExistence type="predicted"/>
<evidence type="ECO:0000313" key="4">
    <source>
        <dbReference type="Proteomes" id="UP000233256"/>
    </source>
</evidence>
<keyword evidence="2" id="KW-1133">Transmembrane helix</keyword>
<dbReference type="EMBL" id="PGXC01000005">
    <property type="protein sequence ID" value="PKK90643.1"/>
    <property type="molecule type" value="Genomic_DNA"/>
</dbReference>
<organism evidence="3 4">
    <name type="scientific">Candidatus Wallbacteria bacterium HGW-Wallbacteria-1</name>
    <dbReference type="NCBI Taxonomy" id="2013854"/>
    <lineage>
        <taxon>Bacteria</taxon>
        <taxon>Candidatus Walliibacteriota</taxon>
    </lineage>
</organism>
<keyword evidence="2" id="KW-0812">Transmembrane</keyword>